<organism evidence="1 2">
    <name type="scientific">Monosporascus cannonballus</name>
    <dbReference type="NCBI Taxonomy" id="155416"/>
    <lineage>
        <taxon>Eukaryota</taxon>
        <taxon>Fungi</taxon>
        <taxon>Dikarya</taxon>
        <taxon>Ascomycota</taxon>
        <taxon>Pezizomycotina</taxon>
        <taxon>Sordariomycetes</taxon>
        <taxon>Xylariomycetidae</taxon>
        <taxon>Xylariales</taxon>
        <taxon>Xylariales incertae sedis</taxon>
        <taxon>Monosporascus</taxon>
    </lineage>
</organism>
<dbReference type="EMBL" id="QJNS01000422">
    <property type="protein sequence ID" value="RYO77879.1"/>
    <property type="molecule type" value="Genomic_DNA"/>
</dbReference>
<gene>
    <name evidence="1" type="ORF">DL762_008977</name>
</gene>
<name>A0ABY0GVI3_9PEZI</name>
<proteinExistence type="predicted"/>
<evidence type="ECO:0000313" key="1">
    <source>
        <dbReference type="EMBL" id="RYO77879.1"/>
    </source>
</evidence>
<keyword evidence="2" id="KW-1185">Reference proteome</keyword>
<accession>A0ABY0GVI3</accession>
<protein>
    <submittedName>
        <fullName evidence="1">Uncharacterized protein</fullName>
    </submittedName>
</protein>
<evidence type="ECO:0000313" key="2">
    <source>
        <dbReference type="Proteomes" id="UP000294003"/>
    </source>
</evidence>
<reference evidence="1 2" key="1">
    <citation type="submission" date="2018-06" db="EMBL/GenBank/DDBJ databases">
        <title>Complete Genomes of Monosporascus.</title>
        <authorList>
            <person name="Robinson A.J."/>
            <person name="Natvig D.O."/>
        </authorList>
    </citation>
    <scope>NUCLEOTIDE SEQUENCE [LARGE SCALE GENOMIC DNA]</scope>
    <source>
        <strain evidence="1 2">CBS 609.92</strain>
    </source>
</reference>
<sequence>MFAETMGGRQYLVIGIDRLGSSSGNTARYHADPSKSNGRYWVKQGIEHISAYTNKTDGANTIFASGGGKLTRLTRASRTNTKVWRSQEITLAAPPDQKPLSFNSYTTTIIVNSKDGLPASDVELEISADSYTPFYINGLYYLVGQTPVIIPTDAAGTVTIIEASNDLNATVLTVAIPNDVLSTIIDAMNYAFRKISSLDSESALRDASYPTLTAVGGTLGDPGYSPLVSSSANQGDLQVIASRMTNLKDVWANVKPPSTTPLRRLKPTPS</sequence>
<comment type="caution">
    <text evidence="1">The sequence shown here is derived from an EMBL/GenBank/DDBJ whole genome shotgun (WGS) entry which is preliminary data.</text>
</comment>
<dbReference type="Proteomes" id="UP000294003">
    <property type="component" value="Unassembled WGS sequence"/>
</dbReference>